<dbReference type="Gene3D" id="3.30.70.1390">
    <property type="entry name" value="ROC domain from the Parkinson's disease-associated leucine-rich repeat kinase 2"/>
    <property type="match status" value="1"/>
</dbReference>
<dbReference type="InterPro" id="IPR003591">
    <property type="entry name" value="Leu-rich_rpt_typical-subtyp"/>
</dbReference>
<feature type="repeat" description="ANK" evidence="13">
    <location>
        <begin position="45"/>
        <end position="77"/>
    </location>
</feature>
<dbReference type="Gene3D" id="1.10.10.2200">
    <property type="match status" value="1"/>
</dbReference>
<organism evidence="17 18">
    <name type="scientific">Exocentrus adspersus</name>
    <dbReference type="NCBI Taxonomy" id="1586481"/>
    <lineage>
        <taxon>Eukaryota</taxon>
        <taxon>Metazoa</taxon>
        <taxon>Ecdysozoa</taxon>
        <taxon>Arthropoda</taxon>
        <taxon>Hexapoda</taxon>
        <taxon>Insecta</taxon>
        <taxon>Pterygota</taxon>
        <taxon>Neoptera</taxon>
        <taxon>Endopterygota</taxon>
        <taxon>Coleoptera</taxon>
        <taxon>Polyphaga</taxon>
        <taxon>Cucujiformia</taxon>
        <taxon>Chrysomeloidea</taxon>
        <taxon>Cerambycidae</taxon>
        <taxon>Lamiinae</taxon>
        <taxon>Acanthocinini</taxon>
        <taxon>Exocentrus</taxon>
    </lineage>
</organism>
<evidence type="ECO:0000256" key="5">
    <source>
        <dbReference type="ARBA" id="ARBA00022679"/>
    </source>
</evidence>
<dbReference type="Pfam" id="PF00069">
    <property type="entry name" value="Pkinase"/>
    <property type="match status" value="1"/>
</dbReference>
<keyword evidence="4" id="KW-0433">Leucine-rich repeat</keyword>
<dbReference type="EMBL" id="JANEYG010000020">
    <property type="protein sequence ID" value="KAJ8919095.1"/>
    <property type="molecule type" value="Genomic_DNA"/>
</dbReference>
<dbReference type="InterPro" id="IPR011009">
    <property type="entry name" value="Kinase-like_dom_sf"/>
</dbReference>
<evidence type="ECO:0000256" key="13">
    <source>
        <dbReference type="PROSITE-ProRule" id="PRU00023"/>
    </source>
</evidence>
<evidence type="ECO:0000256" key="7">
    <source>
        <dbReference type="ARBA" id="ARBA00022741"/>
    </source>
</evidence>
<dbReference type="GO" id="GO:0004674">
    <property type="term" value="F:protein serine/threonine kinase activity"/>
    <property type="evidence" value="ECO:0007669"/>
    <property type="project" value="UniProtKB-KW"/>
</dbReference>
<keyword evidence="8" id="KW-0418">Kinase</keyword>
<evidence type="ECO:0000256" key="12">
    <source>
        <dbReference type="ARBA" id="ARBA00048679"/>
    </source>
</evidence>
<accession>A0AAV8VY91</accession>
<dbReference type="SUPFAM" id="SSF56112">
    <property type="entry name" value="Protein kinase-like (PK-like)"/>
    <property type="match status" value="1"/>
</dbReference>
<dbReference type="Pfam" id="PF08477">
    <property type="entry name" value="Roc"/>
    <property type="match status" value="1"/>
</dbReference>
<dbReference type="InterPro" id="IPR020859">
    <property type="entry name" value="ROC"/>
</dbReference>
<dbReference type="GO" id="GO:0005737">
    <property type="term" value="C:cytoplasm"/>
    <property type="evidence" value="ECO:0007669"/>
    <property type="project" value="UniProtKB-ARBA"/>
</dbReference>
<dbReference type="InterPro" id="IPR000719">
    <property type="entry name" value="Prot_kinase_dom"/>
</dbReference>
<feature type="repeat" description="ANK" evidence="13">
    <location>
        <begin position="421"/>
        <end position="453"/>
    </location>
</feature>
<dbReference type="GO" id="GO:0005525">
    <property type="term" value="F:GTP binding"/>
    <property type="evidence" value="ECO:0007669"/>
    <property type="project" value="UniProtKB-KW"/>
</dbReference>
<dbReference type="InterPro" id="IPR032171">
    <property type="entry name" value="COR-A"/>
</dbReference>
<dbReference type="PROSITE" id="PS50297">
    <property type="entry name" value="ANK_REP_REGION"/>
    <property type="match status" value="3"/>
</dbReference>
<evidence type="ECO:0000256" key="9">
    <source>
        <dbReference type="ARBA" id="ARBA00022840"/>
    </source>
</evidence>
<keyword evidence="9" id="KW-0067">ATP-binding</keyword>
<dbReference type="GO" id="GO:0009966">
    <property type="term" value="P:regulation of signal transduction"/>
    <property type="evidence" value="ECO:0007669"/>
    <property type="project" value="UniProtKB-ARBA"/>
</dbReference>
<dbReference type="Gene3D" id="1.10.510.10">
    <property type="entry name" value="Transferase(Phosphotransferase) domain 1"/>
    <property type="match status" value="1"/>
</dbReference>
<evidence type="ECO:0000256" key="2">
    <source>
        <dbReference type="ARBA" id="ARBA00012513"/>
    </source>
</evidence>
<dbReference type="SMART" id="SM00248">
    <property type="entry name" value="ANK"/>
    <property type="match status" value="9"/>
</dbReference>
<dbReference type="Gene3D" id="1.25.40.20">
    <property type="entry name" value="Ankyrin repeat-containing domain"/>
    <property type="match status" value="2"/>
</dbReference>
<evidence type="ECO:0000256" key="11">
    <source>
        <dbReference type="ARBA" id="ARBA00047899"/>
    </source>
</evidence>
<dbReference type="InterPro" id="IPR036770">
    <property type="entry name" value="Ankyrin_rpt-contain_sf"/>
</dbReference>
<dbReference type="InterPro" id="IPR015943">
    <property type="entry name" value="WD40/YVTN_repeat-like_dom_sf"/>
</dbReference>
<dbReference type="Pfam" id="PF16095">
    <property type="entry name" value="COR-A"/>
    <property type="match status" value="1"/>
</dbReference>
<dbReference type="InterPro" id="IPR056602">
    <property type="entry name" value="Beta-prop_LRRK2"/>
</dbReference>
<comment type="catalytic activity">
    <reaction evidence="12">
        <text>L-seryl-[protein] + ATP = O-phospho-L-seryl-[protein] + ADP + H(+)</text>
        <dbReference type="Rhea" id="RHEA:17989"/>
        <dbReference type="Rhea" id="RHEA-COMP:9863"/>
        <dbReference type="Rhea" id="RHEA-COMP:11604"/>
        <dbReference type="ChEBI" id="CHEBI:15378"/>
        <dbReference type="ChEBI" id="CHEBI:29999"/>
        <dbReference type="ChEBI" id="CHEBI:30616"/>
        <dbReference type="ChEBI" id="CHEBI:83421"/>
        <dbReference type="ChEBI" id="CHEBI:456216"/>
        <dbReference type="EC" id="2.7.11.1"/>
    </reaction>
</comment>
<evidence type="ECO:0000256" key="14">
    <source>
        <dbReference type="SAM" id="MobiDB-lite"/>
    </source>
</evidence>
<keyword evidence="18" id="KW-1185">Reference proteome</keyword>
<dbReference type="InterPro" id="IPR002110">
    <property type="entry name" value="Ankyrin_rpt"/>
</dbReference>
<dbReference type="Proteomes" id="UP001159042">
    <property type="component" value="Unassembled WGS sequence"/>
</dbReference>
<evidence type="ECO:0000256" key="10">
    <source>
        <dbReference type="ARBA" id="ARBA00023043"/>
    </source>
</evidence>
<dbReference type="SUPFAM" id="SSF52058">
    <property type="entry name" value="L domain-like"/>
    <property type="match status" value="1"/>
</dbReference>
<dbReference type="Pfam" id="PF12796">
    <property type="entry name" value="Ank_2"/>
    <property type="match status" value="2"/>
</dbReference>
<reference evidence="17 18" key="1">
    <citation type="journal article" date="2023" name="Insect Mol. Biol.">
        <title>Genome sequencing provides insights into the evolution of gene families encoding plant cell wall-degrading enzymes in longhorned beetles.</title>
        <authorList>
            <person name="Shin N.R."/>
            <person name="Okamura Y."/>
            <person name="Kirsch R."/>
            <person name="Pauchet Y."/>
        </authorList>
    </citation>
    <scope>NUCLEOTIDE SEQUENCE [LARGE SCALE GENOMIC DNA]</scope>
    <source>
        <strain evidence="17">EAD_L_NR</strain>
    </source>
</reference>
<dbReference type="InterPro" id="IPR008271">
    <property type="entry name" value="Ser/Thr_kinase_AS"/>
</dbReference>
<dbReference type="InterPro" id="IPR032675">
    <property type="entry name" value="LRR_dom_sf"/>
</dbReference>
<dbReference type="SMART" id="SM00220">
    <property type="entry name" value="S_TKc"/>
    <property type="match status" value="1"/>
</dbReference>
<feature type="region of interest" description="Disordered" evidence="14">
    <location>
        <begin position="581"/>
        <end position="615"/>
    </location>
</feature>
<dbReference type="Pfam" id="PF00023">
    <property type="entry name" value="Ank"/>
    <property type="match status" value="1"/>
</dbReference>
<dbReference type="EC" id="2.7.11.1" evidence="2"/>
<evidence type="ECO:0000256" key="1">
    <source>
        <dbReference type="ARBA" id="ARBA00001946"/>
    </source>
</evidence>
<dbReference type="Pfam" id="PF23748">
    <property type="entry name" value="Beta-prop_LRRK2"/>
    <property type="match status" value="1"/>
</dbReference>
<evidence type="ECO:0000256" key="3">
    <source>
        <dbReference type="ARBA" id="ARBA00022527"/>
    </source>
</evidence>
<feature type="repeat" description="ANK" evidence="13">
    <location>
        <begin position="81"/>
        <end position="113"/>
    </location>
</feature>
<keyword evidence="10 13" id="KW-0040">ANK repeat</keyword>
<feature type="domain" description="Roc" evidence="16">
    <location>
        <begin position="930"/>
        <end position="1117"/>
    </location>
</feature>
<keyword evidence="7" id="KW-0547">Nucleotide-binding</keyword>
<dbReference type="FunFam" id="1.10.510.10:FF:001242">
    <property type="entry name" value="Leucine-rich repeat serine/threonine-protein kinase 1"/>
    <property type="match status" value="1"/>
</dbReference>
<evidence type="ECO:0000259" key="15">
    <source>
        <dbReference type="PROSITE" id="PS50011"/>
    </source>
</evidence>
<evidence type="ECO:0000256" key="4">
    <source>
        <dbReference type="ARBA" id="ARBA00022614"/>
    </source>
</evidence>
<keyword evidence="5" id="KW-0808">Transferase</keyword>
<dbReference type="FunFam" id="3.40.50.300:FF:001518">
    <property type="entry name" value="Leucine-rich repeat kinase, isoform C"/>
    <property type="match status" value="1"/>
</dbReference>
<dbReference type="PROSITE" id="PS50011">
    <property type="entry name" value="PROTEIN_KINASE_DOM"/>
    <property type="match status" value="1"/>
</dbReference>
<dbReference type="SUPFAM" id="SSF52540">
    <property type="entry name" value="P-loop containing nucleoside triphosphate hydrolases"/>
    <property type="match status" value="1"/>
</dbReference>
<gene>
    <name evidence="17" type="ORF">NQ315_012080</name>
</gene>
<dbReference type="InterPro" id="IPR001611">
    <property type="entry name" value="Leu-rich_rpt"/>
</dbReference>
<dbReference type="SUPFAM" id="SSF48403">
    <property type="entry name" value="Ankyrin repeat"/>
    <property type="match status" value="2"/>
</dbReference>
<keyword evidence="3" id="KW-0723">Serine/threonine-protein kinase</keyword>
<dbReference type="Gene3D" id="2.130.10.10">
    <property type="entry name" value="YVTN repeat-like/Quinoprotein amine dehydrogenase"/>
    <property type="match status" value="1"/>
</dbReference>
<dbReference type="PROSITE" id="PS00108">
    <property type="entry name" value="PROTEIN_KINASE_ST"/>
    <property type="match status" value="1"/>
</dbReference>
<feature type="region of interest" description="Disordered" evidence="14">
    <location>
        <begin position="1615"/>
        <end position="1644"/>
    </location>
</feature>
<dbReference type="SUPFAM" id="SSF50978">
    <property type="entry name" value="WD40 repeat-like"/>
    <property type="match status" value="1"/>
</dbReference>
<keyword evidence="6" id="KW-0677">Repeat</keyword>
<feature type="domain" description="Protein kinase" evidence="15">
    <location>
        <begin position="1693"/>
        <end position="1979"/>
    </location>
</feature>
<dbReference type="PANTHER" id="PTHR24198:SF169">
    <property type="entry name" value="NON-SPECIFIC SERINE_THREONINE PROTEIN KINASE"/>
    <property type="match status" value="1"/>
</dbReference>
<evidence type="ECO:0000256" key="6">
    <source>
        <dbReference type="ARBA" id="ARBA00022737"/>
    </source>
</evidence>
<protein>
    <recommendedName>
        <fullName evidence="2">non-specific serine/threonine protein kinase</fullName>
        <ecNumber evidence="2">2.7.11.1</ecNumber>
    </recommendedName>
</protein>
<dbReference type="InterPro" id="IPR036322">
    <property type="entry name" value="WD40_repeat_dom_sf"/>
</dbReference>
<dbReference type="PROSITE" id="PS51424">
    <property type="entry name" value="ROC"/>
    <property type="match status" value="1"/>
</dbReference>
<dbReference type="Gene3D" id="3.80.10.10">
    <property type="entry name" value="Ribonuclease Inhibitor"/>
    <property type="match status" value="3"/>
</dbReference>
<comment type="cofactor">
    <cofactor evidence="1">
        <name>Mg(2+)</name>
        <dbReference type="ChEBI" id="CHEBI:18420"/>
    </cofactor>
</comment>
<comment type="catalytic activity">
    <reaction evidence="11">
        <text>L-threonyl-[protein] + ATP = O-phospho-L-threonyl-[protein] + ADP + H(+)</text>
        <dbReference type="Rhea" id="RHEA:46608"/>
        <dbReference type="Rhea" id="RHEA-COMP:11060"/>
        <dbReference type="Rhea" id="RHEA-COMP:11605"/>
        <dbReference type="ChEBI" id="CHEBI:15378"/>
        <dbReference type="ChEBI" id="CHEBI:30013"/>
        <dbReference type="ChEBI" id="CHEBI:30616"/>
        <dbReference type="ChEBI" id="CHEBI:61977"/>
        <dbReference type="ChEBI" id="CHEBI:456216"/>
        <dbReference type="EC" id="2.7.11.1"/>
    </reaction>
</comment>
<dbReference type="PROSITE" id="PS50088">
    <property type="entry name" value="ANK_REPEAT"/>
    <property type="match status" value="3"/>
</dbReference>
<sequence length="2371" mass="267398">MDSSPEDEDFPGRLLHQAALWDNIELLEDLLEGGQQAFINSRDSWGRTPLHAAAITDHSECLKVLLNAGANPNIQCGSRGGCKTPLHLSAEHGHCANITVLLQHDADLLLRDIDGMTASDIAEKCGHLKCVSLLKEAADAKEKARLDIHAAIRDACIQGDINSVQQLVQALQKDAELIVNMAPSGANTLLFTSCQIGNKEIVKVLLQYGADGRYHSVTKYSPLYIACYHGHREIVELLLFKFPELVQQHTVERWLPIHACCINGHVSVLELLFNFPYPSKNPSQICVRRFFESFIPFTQFTIYFRDSSNQWEYFMPFDINERDATGQNILYVAALLGNKKLLDVILKFRVKATRTSHLDEAVTPGSETNSVLSPTRRRISDGIQSIMSKLHLSRESSLDSDNDPNTRLICPLRIDMYCNNNTETALHAAIKGRHYDITLALLKAGANSNAIIKAYHDINESLCCCSVEEDTNYGQSSGIVEACRNRDVPIVDLLLKHGARDDDCKALSVAVQNKDETLIAKLLSTKDNRLDHIPDAIFKLPSLVTLVVENNKLQQLPYNLWLAPKLKELNASFNLLKELPANPNENKKEDLDRMSISSSDSQLSSHTEPESEGECTDYCEETKLFSFDDGVRFRKKDRSFIQMDLNKHHIWRKNVEVTEQILHNDDSITEHTSQLSSLNLAHNLFTSIPVVLPCLAVNLTKLNMAFNSLRSMSHITSYPSSLKQLDLNHNRITVWPSLPQVEAQDNMELANLACYMSAGNFRGKTPEIGVRRKSGRSVRNSVLHSVCSHRRHLRLDNLRTLILADNRLTRIQLATDDDGDVSSTEDEELERTSQSGKARLMFPNLSMLDISNNNLKEIPSNINELSNLSVLNISGNLEINELPPQMGLLSRLWNLNTRGTTLQEPLKSMIDSKKYKTMDIIGYLKSVLEDAKPYARMKLMIVGVQGIGKTSLLEQLRQEGTSRRRPEHWAKRMGNKNINVKTSRGTNMSTVGVDIGDWVYYATHQYFLSKRSLYLVVWRITDGYRGINEILQWLVNIQARAPNSPVIIVGTHYDVVQEFNPNISEEYQQVIRERFINIVDAEKCGLPRVLDTIEISCKTRHNIKLLCNLIYDTVFSLRPPGSKELLLEQKVPATYLALEDVVNCIAAERRLNGLDPVLNSEQYKNLVTSEMQQRYNKTFRDWSELHQATLFLHDNGVLLHYDDATLKELYFLDPQWLCDMLAHVVTIREINPFARTGVMKLDDLKHIFKASNIGPIDTRNYIVNLLNKFEVALTWDSRTLLIPSLLPSEEDILMAQMYPGQFHPMVKVKVPLRSRGWAIRNKKITVSPKSVLYREANSRCGFQMTMPNSLDANTKTEDSVEEIPYQLKCQSSNKSITRLLFMSYFPSGFWSRLISRILADDTIIEIIRSFFILPKEVTQEPALVKLLDLKAEWVLWQTGLQLKYGDITLFRMKEVLHNSAAYYRQLRFKLKQEGTWCDIDLQNMSILEIYFPVESLVVNSIPESSEHSQCKIKQLVIDPTSECTAQLLALAVDHIDILLEDWYPTLGTRFVHTSEGKYLITRIIPCPQCLSMESELYLNEFPYSNSHLLDPANQEQEQAAGYQNLHRIRKSQESYTSECDSGVGPDSAGSSRIPSTEGHPGIHVEDQCGPEKTVVYSWMVEECILAAYDSKVAVCPTHGDCPLARIAPDTMFMDLGTCKIRGSNNMIDVAMKMLQPVQPGPNARQSAHIAYKAAQGKWDRDPLQYACKAYCTARQELNILLSLRHPNIVPFVGVCTSPLALVLDLAPQGALDLVLRHYRRSGAKVGPYTLQAIILQVAKAIEYLHRQHIIYRDLKSENVLVWEMPPPFVDHPDHPVHIKVADYGISRLTLPSGTKGFGGTEGFMAPEIMRYNGEEEYTEKVDCFSFGMFIYELLTLHQPFEGHESVKECILEGGRPPLTYRETLYPSYFLDLMVLCWSQQPKDRPSASQIVSIASAPEFTHLCDVVSLRHQAPVIASTSAPVTHITDDGLSGSEIWLMCANSRMDLLLAADRGWLQYHTMTLPIRATAACTVNDSVWIGDYVGKIHAYSASDGHKLFFYALENEPNTQVEALLYLPTLKRVACALSNGRLFLVNPETKPLTPTAAEGTFVMTELGSTSVINCMCAVFNENKDCCELWCGESNGQISIYSIKDHVVASHEVLNHYQPVIEKVDVMNLISVENNVWSYVRPGCIVYQWDTKTRSIVNKLDCSKLVPCSESLKSIAIEEHLSPTNCQVTSLVVLKEELYIGTTWGCIIIAEKSTLRPITIFRPYEEEVRAIVPLPVGKSNNGSHDKTLLLATIGRGYRNLLSRYTDITLNVGTPLPSPVTNANSVTSKQNMFVLLWRAEHWNAV</sequence>
<dbReference type="Gene3D" id="3.40.50.300">
    <property type="entry name" value="P-loop containing nucleotide triphosphate hydrolases"/>
    <property type="match status" value="1"/>
</dbReference>
<proteinExistence type="predicted"/>
<dbReference type="GO" id="GO:0005524">
    <property type="term" value="F:ATP binding"/>
    <property type="evidence" value="ECO:0007669"/>
    <property type="project" value="UniProtKB-KW"/>
</dbReference>
<comment type="caution">
    <text evidence="17">The sequence shown here is derived from an EMBL/GenBank/DDBJ whole genome shotgun (WGS) entry which is preliminary data.</text>
</comment>
<name>A0AAV8VY91_9CUCU</name>
<dbReference type="SMART" id="SM00369">
    <property type="entry name" value="LRR_TYP"/>
    <property type="match status" value="6"/>
</dbReference>
<evidence type="ECO:0000313" key="17">
    <source>
        <dbReference type="EMBL" id="KAJ8919095.1"/>
    </source>
</evidence>
<evidence type="ECO:0000256" key="8">
    <source>
        <dbReference type="ARBA" id="ARBA00022777"/>
    </source>
</evidence>
<dbReference type="SMART" id="SM00364">
    <property type="entry name" value="LRR_BAC"/>
    <property type="match status" value="5"/>
</dbReference>
<dbReference type="PROSITE" id="PS51450">
    <property type="entry name" value="LRR"/>
    <property type="match status" value="3"/>
</dbReference>
<dbReference type="InterPro" id="IPR027417">
    <property type="entry name" value="P-loop_NTPase"/>
</dbReference>
<dbReference type="PRINTS" id="PR00449">
    <property type="entry name" value="RASTRNSFRMNG"/>
</dbReference>
<feature type="compositionally biased region" description="Low complexity" evidence="14">
    <location>
        <begin position="595"/>
        <end position="605"/>
    </location>
</feature>
<dbReference type="PANTHER" id="PTHR24198">
    <property type="entry name" value="ANKYRIN REPEAT AND PROTEIN KINASE DOMAIN-CONTAINING PROTEIN"/>
    <property type="match status" value="1"/>
</dbReference>
<evidence type="ECO:0000259" key="16">
    <source>
        <dbReference type="PROSITE" id="PS51424"/>
    </source>
</evidence>
<evidence type="ECO:0000313" key="18">
    <source>
        <dbReference type="Proteomes" id="UP001159042"/>
    </source>
</evidence>